<protein>
    <submittedName>
        <fullName evidence="1">Uncharacterized protein</fullName>
    </submittedName>
</protein>
<reference evidence="1 2" key="1">
    <citation type="submission" date="2020-12" db="EMBL/GenBank/DDBJ databases">
        <title>Complete genome sequence of Erwinia phage pEa_SNUABM_5.</title>
        <authorList>
            <person name="Kim S.G."/>
            <person name="Lee S.B."/>
            <person name="Kwon J."/>
            <person name="Park S.C."/>
        </authorList>
    </citation>
    <scope>NUCLEOTIDE SEQUENCE [LARGE SCALE GENOMIC DNA]</scope>
</reference>
<dbReference type="EMBL" id="MW366843">
    <property type="protein sequence ID" value="QQO90171.1"/>
    <property type="molecule type" value="Genomic_DNA"/>
</dbReference>
<evidence type="ECO:0000313" key="1">
    <source>
        <dbReference type="EMBL" id="QQO90171.1"/>
    </source>
</evidence>
<proteinExistence type="predicted"/>
<evidence type="ECO:0000313" key="2">
    <source>
        <dbReference type="Proteomes" id="UP000596123"/>
    </source>
</evidence>
<gene>
    <name evidence="1" type="ORF">pEaSNUABM5_00029</name>
</gene>
<keyword evidence="2" id="KW-1185">Reference proteome</keyword>
<sequence>MNNDLLPLDSLSNIVDHEITGDKLQALHADLRARYLAARGWTEKLESVAWGMEGEAWMITRHDGTKFESRFFSVTDNGFVADAIVKYSLHVSPVLTPQKQDKTKPVRSWQVKSTHTRYKKSVTARFLFEAVALFVIAMVQREQKEKDSGK</sequence>
<name>A0A7T8EPB0_9CAUD</name>
<dbReference type="Proteomes" id="UP000596123">
    <property type="component" value="Segment"/>
</dbReference>
<accession>A0A7T8EPB0</accession>
<organism evidence="1 2">
    <name type="scientific">Erwinia phage pEa_SNUABM_5</name>
    <dbReference type="NCBI Taxonomy" id="2797313"/>
    <lineage>
        <taxon>Viruses</taxon>
        <taxon>Duplodnaviria</taxon>
        <taxon>Heunggongvirae</taxon>
        <taxon>Uroviricota</taxon>
        <taxon>Caudoviricetes</taxon>
        <taxon>Rivsvirus</taxon>
        <taxon>Rivsvirus SNUABM5</taxon>
    </lineage>
</organism>